<evidence type="ECO:0000256" key="1">
    <source>
        <dbReference type="SAM" id="Phobius"/>
    </source>
</evidence>
<feature type="transmembrane region" description="Helical" evidence="1">
    <location>
        <begin position="126"/>
        <end position="148"/>
    </location>
</feature>
<accession>A0ABW4SIU1</accession>
<evidence type="ECO:0000259" key="2">
    <source>
        <dbReference type="Pfam" id="PF04892"/>
    </source>
</evidence>
<dbReference type="Pfam" id="PF04892">
    <property type="entry name" value="VanZ"/>
    <property type="match status" value="1"/>
</dbReference>
<reference evidence="4" key="1">
    <citation type="journal article" date="2019" name="Int. J. Syst. Evol. Microbiol.">
        <title>The Global Catalogue of Microorganisms (GCM) 10K type strain sequencing project: providing services to taxonomists for standard genome sequencing and annotation.</title>
        <authorList>
            <consortium name="The Broad Institute Genomics Platform"/>
            <consortium name="The Broad Institute Genome Sequencing Center for Infectious Disease"/>
            <person name="Wu L."/>
            <person name="Ma J."/>
        </authorList>
    </citation>
    <scope>NUCLEOTIDE SEQUENCE [LARGE SCALE GENOMIC DNA]</scope>
    <source>
        <strain evidence="4">CGMCC 4.7177</strain>
    </source>
</reference>
<keyword evidence="1" id="KW-1133">Transmembrane helix</keyword>
<dbReference type="InterPro" id="IPR053150">
    <property type="entry name" value="Teicoplanin_resist-assoc"/>
</dbReference>
<organism evidence="3 4">
    <name type="scientific">Sporosarcina siberiensis</name>
    <dbReference type="NCBI Taxonomy" id="1365606"/>
    <lineage>
        <taxon>Bacteria</taxon>
        <taxon>Bacillati</taxon>
        <taxon>Bacillota</taxon>
        <taxon>Bacilli</taxon>
        <taxon>Bacillales</taxon>
        <taxon>Caryophanaceae</taxon>
        <taxon>Sporosarcina</taxon>
    </lineage>
</organism>
<keyword evidence="1" id="KW-0472">Membrane</keyword>
<feature type="transmembrane region" description="Helical" evidence="1">
    <location>
        <begin position="160"/>
        <end position="181"/>
    </location>
</feature>
<feature type="transmembrane region" description="Helical" evidence="1">
    <location>
        <begin position="6"/>
        <end position="25"/>
    </location>
</feature>
<keyword evidence="1" id="KW-0812">Transmembrane</keyword>
<sequence length="190" mass="22532">MHTIYDFAFAVILIFSLILYIIIDFKRNGKSNLVRRILFYSFIFYLLIVARLTIGGIWIPLSKDNEPSVQLVPFYFLKDLFLMYRYVGIDWFFWNSLKLTFFNFIMLMPLGVYLSFLFKIESKIKAFLIVFLVSFMIETVQLSFTYIGLIRPRTFNVDDIIMNSMGGYIAFLLCVLLKKVYFDKRLGNKI</sequence>
<feature type="transmembrane region" description="Helical" evidence="1">
    <location>
        <begin position="91"/>
        <end position="114"/>
    </location>
</feature>
<dbReference type="PANTHER" id="PTHR36834">
    <property type="entry name" value="MEMBRANE PROTEIN-RELATED"/>
    <property type="match status" value="1"/>
</dbReference>
<feature type="domain" description="VanZ-like" evidence="2">
    <location>
        <begin position="42"/>
        <end position="177"/>
    </location>
</feature>
<dbReference type="InterPro" id="IPR006976">
    <property type="entry name" value="VanZ-like"/>
</dbReference>
<dbReference type="EMBL" id="JBHUGI010000032">
    <property type="protein sequence ID" value="MFD1928909.1"/>
    <property type="molecule type" value="Genomic_DNA"/>
</dbReference>
<gene>
    <name evidence="3" type="ORF">ACFSFY_12780</name>
</gene>
<protein>
    <submittedName>
        <fullName evidence="3">VanZ family protein</fullName>
    </submittedName>
</protein>
<dbReference type="PANTHER" id="PTHR36834:SF1">
    <property type="entry name" value="INTEGRAL MEMBRANE PROTEIN"/>
    <property type="match status" value="1"/>
</dbReference>
<proteinExistence type="predicted"/>
<dbReference type="RefSeq" id="WP_381538593.1">
    <property type="nucleotide sequence ID" value="NZ_JBHUGI010000032.1"/>
</dbReference>
<comment type="caution">
    <text evidence="3">The sequence shown here is derived from an EMBL/GenBank/DDBJ whole genome shotgun (WGS) entry which is preliminary data.</text>
</comment>
<keyword evidence="4" id="KW-1185">Reference proteome</keyword>
<dbReference type="Proteomes" id="UP001597218">
    <property type="component" value="Unassembled WGS sequence"/>
</dbReference>
<name>A0ABW4SIU1_9BACL</name>
<evidence type="ECO:0000313" key="3">
    <source>
        <dbReference type="EMBL" id="MFD1928909.1"/>
    </source>
</evidence>
<feature type="transmembrane region" description="Helical" evidence="1">
    <location>
        <begin position="37"/>
        <end position="59"/>
    </location>
</feature>
<evidence type="ECO:0000313" key="4">
    <source>
        <dbReference type="Proteomes" id="UP001597218"/>
    </source>
</evidence>